<protein>
    <recommendedName>
        <fullName evidence="2">MobA-like NTP transferase domain-containing protein</fullName>
    </recommendedName>
</protein>
<dbReference type="EMBL" id="LAZR01008586">
    <property type="protein sequence ID" value="KKM77825.1"/>
    <property type="molecule type" value="Genomic_DNA"/>
</dbReference>
<dbReference type="AlphaFoldDB" id="A0A0F9MLY5"/>
<comment type="caution">
    <text evidence="1">The sequence shown here is derived from an EMBL/GenBank/DDBJ whole genome shotgun (WGS) entry which is preliminary data.</text>
</comment>
<evidence type="ECO:0000313" key="1">
    <source>
        <dbReference type="EMBL" id="KKM77825.1"/>
    </source>
</evidence>
<name>A0A0F9MLY5_9ZZZZ</name>
<dbReference type="InterPro" id="IPR029044">
    <property type="entry name" value="Nucleotide-diphossugar_trans"/>
</dbReference>
<feature type="non-terminal residue" evidence="1">
    <location>
        <position position="106"/>
    </location>
</feature>
<accession>A0A0F9MLY5</accession>
<reference evidence="1" key="1">
    <citation type="journal article" date="2015" name="Nature">
        <title>Complex archaea that bridge the gap between prokaryotes and eukaryotes.</title>
        <authorList>
            <person name="Spang A."/>
            <person name="Saw J.H."/>
            <person name="Jorgensen S.L."/>
            <person name="Zaremba-Niedzwiedzka K."/>
            <person name="Martijn J."/>
            <person name="Lind A.E."/>
            <person name="van Eijk R."/>
            <person name="Schleper C."/>
            <person name="Guy L."/>
            <person name="Ettema T.J."/>
        </authorList>
    </citation>
    <scope>NUCLEOTIDE SEQUENCE</scope>
</reference>
<gene>
    <name evidence="1" type="ORF">LCGC14_1366170</name>
</gene>
<sequence length="106" mass="12352">MHQIETLEKFNLDLFLTANSEEQAHIFKKDFDIPDNVKFIIDNRELFPYTGIFTPMLGVYSSLKELNDLEYEKAFILSGDSPLIKKAVIELLIAESYEFDCTIPKW</sequence>
<organism evidence="1">
    <name type="scientific">marine sediment metagenome</name>
    <dbReference type="NCBI Taxonomy" id="412755"/>
    <lineage>
        <taxon>unclassified sequences</taxon>
        <taxon>metagenomes</taxon>
        <taxon>ecological metagenomes</taxon>
    </lineage>
</organism>
<proteinExistence type="predicted"/>
<evidence type="ECO:0008006" key="2">
    <source>
        <dbReference type="Google" id="ProtNLM"/>
    </source>
</evidence>
<dbReference type="Gene3D" id="3.90.550.10">
    <property type="entry name" value="Spore Coat Polysaccharide Biosynthesis Protein SpsA, Chain A"/>
    <property type="match status" value="1"/>
</dbReference>